<name>A0A4Z0H0W5_9BACI</name>
<keyword evidence="1" id="KW-0812">Transmembrane</keyword>
<keyword evidence="1" id="KW-0472">Membrane</keyword>
<organism evidence="2 3">
    <name type="scientific">Halobacillus salinus</name>
    <dbReference type="NCBI Taxonomy" id="192814"/>
    <lineage>
        <taxon>Bacteria</taxon>
        <taxon>Bacillati</taxon>
        <taxon>Bacillota</taxon>
        <taxon>Bacilli</taxon>
        <taxon>Bacillales</taxon>
        <taxon>Bacillaceae</taxon>
        <taxon>Halobacillus</taxon>
    </lineage>
</organism>
<feature type="transmembrane region" description="Helical" evidence="1">
    <location>
        <begin position="48"/>
        <end position="68"/>
    </location>
</feature>
<dbReference type="EMBL" id="SRJC01000001">
    <property type="protein sequence ID" value="TGB03619.1"/>
    <property type="molecule type" value="Genomic_DNA"/>
</dbReference>
<gene>
    <name evidence="2" type="ORF">E4663_01020</name>
</gene>
<keyword evidence="3" id="KW-1185">Reference proteome</keyword>
<proteinExistence type="predicted"/>
<accession>A0A4Z0H0W5</accession>
<comment type="caution">
    <text evidence="2">The sequence shown here is derived from an EMBL/GenBank/DDBJ whole genome shotgun (WGS) entry which is preliminary data.</text>
</comment>
<evidence type="ECO:0000313" key="3">
    <source>
        <dbReference type="Proteomes" id="UP000297982"/>
    </source>
</evidence>
<dbReference type="RefSeq" id="WP_135326346.1">
    <property type="nucleotide sequence ID" value="NZ_SRJC01000001.1"/>
</dbReference>
<reference evidence="2 3" key="1">
    <citation type="journal article" date="2003" name="Int. J. Syst. Evol. Microbiol.">
        <title>Halobacillus salinus sp. nov., isolated from a salt lake on the coast of the East Sea in Korea.</title>
        <authorList>
            <person name="Yoon J.H."/>
            <person name="Kang K.H."/>
            <person name="Park Y.H."/>
        </authorList>
    </citation>
    <scope>NUCLEOTIDE SEQUENCE [LARGE SCALE GENOMIC DNA]</scope>
    <source>
        <strain evidence="2 3">HSL-3</strain>
    </source>
</reference>
<evidence type="ECO:0000313" key="2">
    <source>
        <dbReference type="EMBL" id="TGB03619.1"/>
    </source>
</evidence>
<feature type="transmembrane region" description="Helical" evidence="1">
    <location>
        <begin position="136"/>
        <end position="158"/>
    </location>
</feature>
<keyword evidence="1" id="KW-1133">Transmembrane helix</keyword>
<dbReference type="Proteomes" id="UP000297982">
    <property type="component" value="Unassembled WGS sequence"/>
</dbReference>
<protein>
    <submittedName>
        <fullName evidence="2">Uncharacterized protein</fullName>
    </submittedName>
</protein>
<sequence>MQYTVPEYWNSWLLPYGEALLLKHLLYAGVLTIAAVNAFLLKKGMSPSWLRAESIVIGLVFLVTGFMGQSSPPLDVSKTVQSQGVSPLFSALYEGIWQPAMSVQVELTTSSLFWLGITVVLAICQFLVLRENKSALLYALVVCSIVLSLFMTIMLAIVPA</sequence>
<dbReference type="STRING" id="192814.GCA_900166575_00482"/>
<feature type="transmembrane region" description="Helical" evidence="1">
    <location>
        <begin position="111"/>
        <end position="129"/>
    </location>
</feature>
<evidence type="ECO:0000256" key="1">
    <source>
        <dbReference type="SAM" id="Phobius"/>
    </source>
</evidence>
<feature type="transmembrane region" description="Helical" evidence="1">
    <location>
        <begin position="20"/>
        <end position="41"/>
    </location>
</feature>
<dbReference type="AlphaFoldDB" id="A0A4Z0H0W5"/>